<dbReference type="RefSeq" id="WP_187657100.1">
    <property type="nucleotide sequence ID" value="NZ_JACSOD020000491.1"/>
</dbReference>
<feature type="transmembrane region" description="Helical" evidence="2">
    <location>
        <begin position="12"/>
        <end position="35"/>
    </location>
</feature>
<evidence type="ECO:0000256" key="1">
    <source>
        <dbReference type="ARBA" id="ARBA00006464"/>
    </source>
</evidence>
<comment type="similarity">
    <text evidence="1">Belongs to the bacterial sugar transferase family.</text>
</comment>
<dbReference type="PANTHER" id="PTHR30576:SF8">
    <property type="entry name" value="UNDECAPRENYL-PHOSPHATE GALACTOSE PHOSPHOTRANSFERASE"/>
    <property type="match status" value="1"/>
</dbReference>
<dbReference type="Proteomes" id="UP000759529">
    <property type="component" value="Unassembled WGS sequence"/>
</dbReference>
<dbReference type="PANTHER" id="PTHR30576">
    <property type="entry name" value="COLANIC BIOSYNTHESIS UDP-GLUCOSE LIPID CARRIER TRANSFERASE"/>
    <property type="match status" value="1"/>
</dbReference>
<comment type="caution">
    <text evidence="4">The sequence shown here is derived from an EMBL/GenBank/DDBJ whole genome shotgun (WGS) entry which is preliminary data.</text>
</comment>
<keyword evidence="2" id="KW-0472">Membrane</keyword>
<dbReference type="EMBL" id="JACSOD020000491">
    <property type="protein sequence ID" value="MBM6499839.1"/>
    <property type="molecule type" value="Genomic_DNA"/>
</dbReference>
<dbReference type="InterPro" id="IPR003362">
    <property type="entry name" value="Bact_transf"/>
</dbReference>
<gene>
    <name evidence="4" type="ORF">H9X54_011090</name>
</gene>
<protein>
    <submittedName>
        <fullName evidence="4">Sugar transferase</fullName>
    </submittedName>
</protein>
<dbReference type="GO" id="GO:0016740">
    <property type="term" value="F:transferase activity"/>
    <property type="evidence" value="ECO:0007669"/>
    <property type="project" value="UniProtKB-KW"/>
</dbReference>
<organism evidence="4 5">
    <name type="scientific">Flavobacterium macrobrachii</name>
    <dbReference type="NCBI Taxonomy" id="591204"/>
    <lineage>
        <taxon>Bacteria</taxon>
        <taxon>Pseudomonadati</taxon>
        <taxon>Bacteroidota</taxon>
        <taxon>Flavobacteriia</taxon>
        <taxon>Flavobacteriales</taxon>
        <taxon>Flavobacteriaceae</taxon>
        <taxon>Flavobacterium</taxon>
    </lineage>
</organism>
<keyword evidence="2" id="KW-1133">Transmembrane helix</keyword>
<name>A0ABS2CY50_9FLAO</name>
<accession>A0ABS2CY50</accession>
<dbReference type="Pfam" id="PF02397">
    <property type="entry name" value="Bac_transf"/>
    <property type="match status" value="1"/>
</dbReference>
<proteinExistence type="inferred from homology"/>
<keyword evidence="5" id="KW-1185">Reference proteome</keyword>
<reference evidence="4 5" key="1">
    <citation type="submission" date="2021-02" db="EMBL/GenBank/DDBJ databases">
        <authorList>
            <person name="Jung H.S."/>
            <person name="Chun B.H."/>
            <person name="Jeon C.O."/>
        </authorList>
    </citation>
    <scope>NUCLEOTIDE SEQUENCE [LARGE SCALE GENOMIC DNA]</scope>
    <source>
        <strain evidence="4 5">LMG 25203</strain>
    </source>
</reference>
<keyword evidence="2" id="KW-0812">Transmembrane</keyword>
<evidence type="ECO:0000313" key="5">
    <source>
        <dbReference type="Proteomes" id="UP000759529"/>
    </source>
</evidence>
<evidence type="ECO:0000256" key="2">
    <source>
        <dbReference type="SAM" id="Phobius"/>
    </source>
</evidence>
<evidence type="ECO:0000313" key="4">
    <source>
        <dbReference type="EMBL" id="MBM6499839.1"/>
    </source>
</evidence>
<keyword evidence="4" id="KW-0808">Transferase</keyword>
<sequence length="201" mass="23482">MYRKFFKRLLDIVISIKVLVLTSPIILVAYLILLYQNKGKVFFFQERPGLHQKAFNIIKFKTMTDAKDETGKLLPDNQRITKAGKIIRKLSIDELPQLINVLKGDMSLVGPRPLLFKYIPLYSEVQLRRHDVRPGITGWAQVNGRNSISWTKKFELDVYYVENVYFIFDLQILWKTFIKVIKTEGVNQSDIRPMQPFDGTN</sequence>
<evidence type="ECO:0000259" key="3">
    <source>
        <dbReference type="Pfam" id="PF02397"/>
    </source>
</evidence>
<feature type="domain" description="Bacterial sugar transferase" evidence="3">
    <location>
        <begin position="7"/>
        <end position="182"/>
    </location>
</feature>